<keyword evidence="3" id="KW-1185">Reference proteome</keyword>
<evidence type="ECO:0000313" key="2">
    <source>
        <dbReference type="EMBL" id="MFC3325164.1"/>
    </source>
</evidence>
<reference evidence="3" key="1">
    <citation type="journal article" date="2019" name="Int. J. Syst. Evol. Microbiol.">
        <title>The Global Catalogue of Microorganisms (GCM) 10K type strain sequencing project: providing services to taxonomists for standard genome sequencing and annotation.</title>
        <authorList>
            <consortium name="The Broad Institute Genomics Platform"/>
            <consortium name="The Broad Institute Genome Sequencing Center for Infectious Disease"/>
            <person name="Wu L."/>
            <person name="Ma J."/>
        </authorList>
    </citation>
    <scope>NUCLEOTIDE SEQUENCE [LARGE SCALE GENOMIC DNA]</scope>
    <source>
        <strain evidence="3">ICMP 19515</strain>
    </source>
</reference>
<dbReference type="Pfam" id="PF06776">
    <property type="entry name" value="IalB"/>
    <property type="match status" value="1"/>
</dbReference>
<evidence type="ECO:0000313" key="3">
    <source>
        <dbReference type="Proteomes" id="UP001595648"/>
    </source>
</evidence>
<evidence type="ECO:0000256" key="1">
    <source>
        <dbReference type="SAM" id="SignalP"/>
    </source>
</evidence>
<accession>A0ABV7MV46</accession>
<dbReference type="EMBL" id="JBHRVD010000001">
    <property type="protein sequence ID" value="MFC3325164.1"/>
    <property type="molecule type" value="Genomic_DNA"/>
</dbReference>
<sequence length="187" mass="19875">MQDPRVGLHMRLGPKAVSACGAILFSLMSPASAQQQVAAVPDGPSSLREVYQDWSVTCSVREKARMCSLAQDQVQQNGQRLLAVEIAGRADGSTTATLLLPFGILLDQGVTLQIDDQPPLSPQRFRTCLPTGCVSVFTVDRPTLGKLRGGSVLKLNVTTDAETPLTFPVSLRGLTAALDRMAALSAN</sequence>
<dbReference type="InterPro" id="IPR010642">
    <property type="entry name" value="Invasion_prot_B"/>
</dbReference>
<feature type="signal peptide" evidence="1">
    <location>
        <begin position="1"/>
        <end position="33"/>
    </location>
</feature>
<proteinExistence type="predicted"/>
<protein>
    <submittedName>
        <fullName evidence="2">Invasion associated locus B family protein</fullName>
    </submittedName>
</protein>
<comment type="caution">
    <text evidence="2">The sequence shown here is derived from an EMBL/GenBank/DDBJ whole genome shotgun (WGS) entry which is preliminary data.</text>
</comment>
<gene>
    <name evidence="2" type="ORF">ACFOJ9_25855</name>
</gene>
<feature type="chain" id="PRO_5046870494" evidence="1">
    <location>
        <begin position="34"/>
        <end position="187"/>
    </location>
</feature>
<name>A0ABV7MV46_9HYPH</name>
<dbReference type="InterPro" id="IPR038696">
    <property type="entry name" value="IalB_sf"/>
</dbReference>
<dbReference type="Proteomes" id="UP001595648">
    <property type="component" value="Unassembled WGS sequence"/>
</dbReference>
<dbReference type="Gene3D" id="2.60.40.1880">
    <property type="entry name" value="Invasion associated locus B (IalB) protein"/>
    <property type="match status" value="1"/>
</dbReference>
<keyword evidence="1" id="KW-0732">Signal</keyword>
<dbReference type="RefSeq" id="WP_378982581.1">
    <property type="nucleotide sequence ID" value="NZ_JBHRVD010000001.1"/>
</dbReference>
<organism evidence="2 3">
    <name type="scientific">Mesorhizobium cantuariense</name>
    <dbReference type="NCBI Taxonomy" id="1300275"/>
    <lineage>
        <taxon>Bacteria</taxon>
        <taxon>Pseudomonadati</taxon>
        <taxon>Pseudomonadota</taxon>
        <taxon>Alphaproteobacteria</taxon>
        <taxon>Hyphomicrobiales</taxon>
        <taxon>Phyllobacteriaceae</taxon>
        <taxon>Mesorhizobium</taxon>
    </lineage>
</organism>